<feature type="chain" id="PRO_5035922816" description="Peptidase S8 pro-domain domain-containing protein" evidence="8">
    <location>
        <begin position="34"/>
        <end position="111"/>
    </location>
</feature>
<dbReference type="Pfam" id="PF16470">
    <property type="entry name" value="S8_pro-domain"/>
    <property type="match status" value="1"/>
</dbReference>
<dbReference type="GO" id="GO:0004252">
    <property type="term" value="F:serine-type endopeptidase activity"/>
    <property type="evidence" value="ECO:0007669"/>
    <property type="project" value="TreeGrafter"/>
</dbReference>
<dbReference type="AlphaFoldDB" id="A0A8R2D6T3"/>
<dbReference type="RefSeq" id="XP_016662865.1">
    <property type="nucleotide sequence ID" value="XM_016807376.2"/>
</dbReference>
<dbReference type="SUPFAM" id="SSF54897">
    <property type="entry name" value="Protease propeptides/inhibitors"/>
    <property type="match status" value="1"/>
</dbReference>
<dbReference type="FunFam" id="3.30.70.850:FF:000001">
    <property type="entry name" value="Proprotein convertase subtilisin/kexin type 5"/>
    <property type="match status" value="1"/>
</dbReference>
<sequence>MASNAHRHRRLDPVGPTAVMLLLLPVWLAAVTADIDAAAHYTNQFAVRVASVGGDHGQQADRVARKHGFLNRGQIGSLNEFYLFEHQHVHKRSIYVDEKYHSRLKLDPQVI</sequence>
<keyword evidence="1" id="KW-0645">Protease</keyword>
<keyword evidence="5" id="KW-0720">Serine protease</keyword>
<keyword evidence="6" id="KW-0865">Zymogen</keyword>
<dbReference type="EnsemblMetazoa" id="XM_016807376.2">
    <property type="protein sequence ID" value="XP_016662865.1"/>
    <property type="gene ID" value="LOC100159180"/>
</dbReference>
<dbReference type="Proteomes" id="UP000007819">
    <property type="component" value="Chromosome A3"/>
</dbReference>
<evidence type="ECO:0000256" key="2">
    <source>
        <dbReference type="ARBA" id="ARBA00022685"/>
    </source>
</evidence>
<evidence type="ECO:0000259" key="9">
    <source>
        <dbReference type="Pfam" id="PF16470"/>
    </source>
</evidence>
<dbReference type="Gene3D" id="3.30.70.850">
    <property type="entry name" value="Peptidase S8, pro-domain"/>
    <property type="match status" value="1"/>
</dbReference>
<dbReference type="PANTHER" id="PTHR42884">
    <property type="entry name" value="PROPROTEIN CONVERTASE SUBTILISIN/KEXIN-RELATED"/>
    <property type="match status" value="1"/>
</dbReference>
<dbReference type="GO" id="GO:0016485">
    <property type="term" value="P:protein processing"/>
    <property type="evidence" value="ECO:0007669"/>
    <property type="project" value="TreeGrafter"/>
</dbReference>
<evidence type="ECO:0000313" key="10">
    <source>
        <dbReference type="EnsemblMetazoa" id="XP_016662865.1"/>
    </source>
</evidence>
<evidence type="ECO:0000256" key="1">
    <source>
        <dbReference type="ARBA" id="ARBA00022670"/>
    </source>
</evidence>
<dbReference type="OrthoDB" id="6156546at2759"/>
<organism evidence="10 11">
    <name type="scientific">Acyrthosiphon pisum</name>
    <name type="common">Pea aphid</name>
    <dbReference type="NCBI Taxonomy" id="7029"/>
    <lineage>
        <taxon>Eukaryota</taxon>
        <taxon>Metazoa</taxon>
        <taxon>Ecdysozoa</taxon>
        <taxon>Arthropoda</taxon>
        <taxon>Hexapoda</taxon>
        <taxon>Insecta</taxon>
        <taxon>Pterygota</taxon>
        <taxon>Neoptera</taxon>
        <taxon>Paraneoptera</taxon>
        <taxon>Hemiptera</taxon>
        <taxon>Sternorrhyncha</taxon>
        <taxon>Aphidomorpha</taxon>
        <taxon>Aphidoidea</taxon>
        <taxon>Aphididae</taxon>
        <taxon>Macrosiphini</taxon>
        <taxon>Acyrthosiphon</taxon>
    </lineage>
</organism>
<evidence type="ECO:0000313" key="11">
    <source>
        <dbReference type="Proteomes" id="UP000007819"/>
    </source>
</evidence>
<feature type="domain" description="Peptidase S8 pro-domain" evidence="9">
    <location>
        <begin position="44"/>
        <end position="110"/>
    </location>
</feature>
<keyword evidence="4" id="KW-0378">Hydrolase</keyword>
<reference evidence="10" key="2">
    <citation type="submission" date="2022-06" db="UniProtKB">
        <authorList>
            <consortium name="EnsemblMetazoa"/>
        </authorList>
    </citation>
    <scope>IDENTIFICATION</scope>
</reference>
<accession>A0A8R2D6T3</accession>
<dbReference type="GO" id="GO:0000139">
    <property type="term" value="C:Golgi membrane"/>
    <property type="evidence" value="ECO:0007669"/>
    <property type="project" value="TreeGrafter"/>
</dbReference>
<evidence type="ECO:0000256" key="3">
    <source>
        <dbReference type="ARBA" id="ARBA00022729"/>
    </source>
</evidence>
<dbReference type="GeneID" id="100159180"/>
<feature type="signal peptide" evidence="8">
    <location>
        <begin position="1"/>
        <end position="33"/>
    </location>
</feature>
<keyword evidence="11" id="KW-1185">Reference proteome</keyword>
<dbReference type="InterPro" id="IPR032815">
    <property type="entry name" value="S8_pro-domain"/>
</dbReference>
<keyword evidence="2" id="KW-0165">Cleavage on pair of basic residues</keyword>
<protein>
    <recommendedName>
        <fullName evidence="9">Peptidase S8 pro-domain domain-containing protein</fullName>
    </recommendedName>
</protein>
<dbReference type="GO" id="GO:0005802">
    <property type="term" value="C:trans-Golgi network"/>
    <property type="evidence" value="ECO:0007669"/>
    <property type="project" value="TreeGrafter"/>
</dbReference>
<keyword evidence="3 8" id="KW-0732">Signal</keyword>
<name>A0A8R2D6T3_ACYPI</name>
<dbReference type="InterPro" id="IPR038466">
    <property type="entry name" value="S8_pro-domain_sf"/>
</dbReference>
<dbReference type="PANTHER" id="PTHR42884:SF14">
    <property type="entry name" value="NEUROENDOCRINE CONVERTASE 1"/>
    <property type="match status" value="1"/>
</dbReference>
<evidence type="ECO:0000256" key="8">
    <source>
        <dbReference type="SAM" id="SignalP"/>
    </source>
</evidence>
<evidence type="ECO:0000256" key="5">
    <source>
        <dbReference type="ARBA" id="ARBA00022825"/>
    </source>
</evidence>
<keyword evidence="7" id="KW-0325">Glycoprotein</keyword>
<reference evidence="11" key="1">
    <citation type="submission" date="2010-06" db="EMBL/GenBank/DDBJ databases">
        <authorList>
            <person name="Jiang H."/>
            <person name="Abraham K."/>
            <person name="Ali S."/>
            <person name="Alsbrooks S.L."/>
            <person name="Anim B.N."/>
            <person name="Anosike U.S."/>
            <person name="Attaway T."/>
            <person name="Bandaranaike D.P."/>
            <person name="Battles P.K."/>
            <person name="Bell S.N."/>
            <person name="Bell A.V."/>
            <person name="Beltran B."/>
            <person name="Bickham C."/>
            <person name="Bustamante Y."/>
            <person name="Caleb T."/>
            <person name="Canada A."/>
            <person name="Cardenas V."/>
            <person name="Carter K."/>
            <person name="Chacko J."/>
            <person name="Chandrabose M.N."/>
            <person name="Chavez D."/>
            <person name="Chavez A."/>
            <person name="Chen L."/>
            <person name="Chu H.-S."/>
            <person name="Claassen K.J."/>
            <person name="Cockrell R."/>
            <person name="Collins M."/>
            <person name="Cooper J.A."/>
            <person name="Cree A."/>
            <person name="Curry S.M."/>
            <person name="Da Y."/>
            <person name="Dao M.D."/>
            <person name="Das B."/>
            <person name="Davila M.-L."/>
            <person name="Davy-Carroll L."/>
            <person name="Denson S."/>
            <person name="Dinh H."/>
            <person name="Ebong V.E."/>
            <person name="Edwards J.R."/>
            <person name="Egan A."/>
            <person name="El-Daye J."/>
            <person name="Escobedo L."/>
            <person name="Fernandez S."/>
            <person name="Fernando P.R."/>
            <person name="Flagg N."/>
            <person name="Forbes L.D."/>
            <person name="Fowler R.G."/>
            <person name="Fu Q."/>
            <person name="Gabisi R.A."/>
            <person name="Ganer J."/>
            <person name="Garbino Pronczuk A."/>
            <person name="Garcia R.M."/>
            <person name="Garner T."/>
            <person name="Garrett T.E."/>
            <person name="Gonzalez D.A."/>
            <person name="Hamid H."/>
            <person name="Hawkins E.S."/>
            <person name="Hirani K."/>
            <person name="Hogues M.E."/>
            <person name="Hollins B."/>
            <person name="Hsiao C.-H."/>
            <person name="Jabil R."/>
            <person name="James M.L."/>
            <person name="Jhangiani S.N."/>
            <person name="Johnson B."/>
            <person name="Johnson Q."/>
            <person name="Joshi V."/>
            <person name="Kalu J.B."/>
            <person name="Kam C."/>
            <person name="Kashfia A."/>
            <person name="Keebler J."/>
            <person name="Kisamo H."/>
            <person name="Kovar C.L."/>
            <person name="Lago L.A."/>
            <person name="Lai C.-Y."/>
            <person name="Laidlaw J."/>
            <person name="Lara F."/>
            <person name="Le T.-K."/>
            <person name="Lee S.L."/>
            <person name="Legall F.H."/>
            <person name="Lemon S.J."/>
            <person name="Lewis L.R."/>
            <person name="Li B."/>
            <person name="Liu Y."/>
            <person name="Liu Y.-S."/>
            <person name="Lopez J."/>
            <person name="Lozado R.J."/>
            <person name="Lu J."/>
            <person name="Madu R.C."/>
            <person name="Maheshwari M."/>
            <person name="Maheshwari R."/>
            <person name="Malloy K."/>
            <person name="Martinez E."/>
            <person name="Mathew T."/>
            <person name="Mercado I.C."/>
            <person name="Mercado C."/>
            <person name="Meyer B."/>
            <person name="Montgomery K."/>
            <person name="Morgan M.B."/>
            <person name="Munidasa M."/>
            <person name="Nazareth L.V."/>
            <person name="Nelson J."/>
            <person name="Ng B.M."/>
            <person name="Nguyen N.B."/>
            <person name="Nguyen P.Q."/>
            <person name="Nguyen T."/>
            <person name="Obregon M."/>
            <person name="Okwuonu G.O."/>
            <person name="Onwere C.G."/>
            <person name="Orozco G."/>
            <person name="Parra A."/>
            <person name="Patel S."/>
            <person name="Patil S."/>
            <person name="Perez A."/>
            <person name="Perez Y."/>
            <person name="Pham C."/>
            <person name="Primus E.L."/>
            <person name="Pu L.-L."/>
            <person name="Puazo M."/>
            <person name="Qin X."/>
            <person name="Quiroz J.B."/>
            <person name="Reese J."/>
            <person name="Richards S."/>
            <person name="Rives C.M."/>
            <person name="Robberts R."/>
            <person name="Ruiz S.J."/>
            <person name="Ruiz M.J."/>
            <person name="Santibanez J."/>
            <person name="Schneider B.W."/>
            <person name="Sisson I."/>
            <person name="Smith M."/>
            <person name="Sodergren E."/>
            <person name="Song X.-Z."/>
            <person name="Song B.B."/>
            <person name="Summersgill H."/>
            <person name="Thelus R."/>
            <person name="Thornton R.D."/>
            <person name="Trejos Z.Y."/>
            <person name="Usmani K."/>
            <person name="Vattathil S."/>
            <person name="Villasana D."/>
            <person name="Walker D.L."/>
            <person name="Wang S."/>
            <person name="Wang K."/>
            <person name="White C.S."/>
            <person name="Williams A.C."/>
            <person name="Williamson J."/>
            <person name="Wilson K."/>
            <person name="Woghiren I.O."/>
            <person name="Woodworth J.R."/>
            <person name="Worley K.C."/>
            <person name="Wright R.A."/>
            <person name="Wu W."/>
            <person name="Young L."/>
            <person name="Zhang L."/>
            <person name="Zhang J."/>
            <person name="Zhu Y."/>
            <person name="Muzny D.M."/>
            <person name="Weinstock G."/>
            <person name="Gibbs R.A."/>
        </authorList>
    </citation>
    <scope>NUCLEOTIDE SEQUENCE [LARGE SCALE GENOMIC DNA]</scope>
    <source>
        <strain evidence="11">LSR1</strain>
    </source>
</reference>
<evidence type="ECO:0000256" key="7">
    <source>
        <dbReference type="ARBA" id="ARBA00023180"/>
    </source>
</evidence>
<evidence type="ECO:0000256" key="4">
    <source>
        <dbReference type="ARBA" id="ARBA00022801"/>
    </source>
</evidence>
<proteinExistence type="predicted"/>
<dbReference type="KEGG" id="api:100159180"/>
<evidence type="ECO:0000256" key="6">
    <source>
        <dbReference type="ARBA" id="ARBA00023145"/>
    </source>
</evidence>